<sequence length="59" mass="7152">MAMTEANRTRGIDSCIADILAWKVFQNLRTSRRIRKPRHDRRAEWPRFVQLGRRGSRWK</sequence>
<name>A0A6H5GGK4_9HEMI</name>
<dbReference type="EMBL" id="CADCXU010012711">
    <property type="protein sequence ID" value="CAB0002606.1"/>
    <property type="molecule type" value="Genomic_DNA"/>
</dbReference>
<evidence type="ECO:0000313" key="1">
    <source>
        <dbReference type="EMBL" id="CAB0002606.1"/>
    </source>
</evidence>
<dbReference type="Proteomes" id="UP000479000">
    <property type="component" value="Unassembled WGS sequence"/>
</dbReference>
<accession>A0A6H5GGK4</accession>
<protein>
    <submittedName>
        <fullName evidence="1">Uncharacterized protein</fullName>
    </submittedName>
</protein>
<keyword evidence="2" id="KW-1185">Reference proteome</keyword>
<feature type="non-terminal residue" evidence="1">
    <location>
        <position position="59"/>
    </location>
</feature>
<gene>
    <name evidence="1" type="ORF">NTEN_LOCUS8393</name>
</gene>
<reference evidence="1 2" key="1">
    <citation type="submission" date="2020-02" db="EMBL/GenBank/DDBJ databases">
        <authorList>
            <person name="Ferguson B K."/>
        </authorList>
    </citation>
    <scope>NUCLEOTIDE SEQUENCE [LARGE SCALE GENOMIC DNA]</scope>
</reference>
<proteinExistence type="predicted"/>
<evidence type="ECO:0000313" key="2">
    <source>
        <dbReference type="Proteomes" id="UP000479000"/>
    </source>
</evidence>
<dbReference type="AlphaFoldDB" id="A0A6H5GGK4"/>
<organism evidence="1 2">
    <name type="scientific">Nesidiocoris tenuis</name>
    <dbReference type="NCBI Taxonomy" id="355587"/>
    <lineage>
        <taxon>Eukaryota</taxon>
        <taxon>Metazoa</taxon>
        <taxon>Ecdysozoa</taxon>
        <taxon>Arthropoda</taxon>
        <taxon>Hexapoda</taxon>
        <taxon>Insecta</taxon>
        <taxon>Pterygota</taxon>
        <taxon>Neoptera</taxon>
        <taxon>Paraneoptera</taxon>
        <taxon>Hemiptera</taxon>
        <taxon>Heteroptera</taxon>
        <taxon>Panheteroptera</taxon>
        <taxon>Cimicomorpha</taxon>
        <taxon>Miridae</taxon>
        <taxon>Dicyphina</taxon>
        <taxon>Nesidiocoris</taxon>
    </lineage>
</organism>